<dbReference type="PANTHER" id="PTHR46268:SF6">
    <property type="entry name" value="UNIVERSAL STRESS PROTEIN UP12"/>
    <property type="match status" value="1"/>
</dbReference>
<dbReference type="InterPro" id="IPR014729">
    <property type="entry name" value="Rossmann-like_a/b/a_fold"/>
</dbReference>
<dbReference type="SUPFAM" id="SSF52402">
    <property type="entry name" value="Adenine nucleotide alpha hydrolases-like"/>
    <property type="match status" value="2"/>
</dbReference>
<evidence type="ECO:0000259" key="2">
    <source>
        <dbReference type="Pfam" id="PF00582"/>
    </source>
</evidence>
<dbReference type="EMBL" id="VLLG01000004">
    <property type="protein sequence ID" value="TWI86399.1"/>
    <property type="molecule type" value="Genomic_DNA"/>
</dbReference>
<dbReference type="PRINTS" id="PR01438">
    <property type="entry name" value="UNVRSLSTRESS"/>
</dbReference>
<dbReference type="InterPro" id="IPR006016">
    <property type="entry name" value="UspA"/>
</dbReference>
<organism evidence="3 4">
    <name type="scientific">Chitinophaga japonensis</name>
    <name type="common">Flexibacter japonensis</name>
    <dbReference type="NCBI Taxonomy" id="104662"/>
    <lineage>
        <taxon>Bacteria</taxon>
        <taxon>Pseudomonadati</taxon>
        <taxon>Bacteroidota</taxon>
        <taxon>Chitinophagia</taxon>
        <taxon>Chitinophagales</taxon>
        <taxon>Chitinophagaceae</taxon>
        <taxon>Chitinophaga</taxon>
    </lineage>
</organism>
<gene>
    <name evidence="3" type="ORF">LX66_3656</name>
</gene>
<dbReference type="OrthoDB" id="9788959at2"/>
<sequence length="281" mass="31339">MKTILVPTDFSVNAYKALQYAVEISKRNQATIVLMHACQLLESPFVDRQALRAAYNRNLVEEIAGELKVWKSKVTEKAKGVKILTRIYKGSVQKSILQCAIEHVADLVIMGTQGASGLKEVVIGSTTASLISKSTIPVLAIPITYQWKTPANILFCTKGFETGAGPDAPLADIAALFSAQLHVAVFNEVDKVEIHEYLEHDTALTDYRKSFRKKYKLPVASAIQLEGDDFETTLQEYVSRLDIDMLAMVPHRHGFMDRLLHRSRTRQMAYHTKIPLLAIPG</sequence>
<protein>
    <submittedName>
        <fullName evidence="3">Nucleotide-binding universal stress UspA family protein</fullName>
    </submittedName>
</protein>
<keyword evidence="4" id="KW-1185">Reference proteome</keyword>
<dbReference type="Proteomes" id="UP000316778">
    <property type="component" value="Unassembled WGS sequence"/>
</dbReference>
<comment type="caution">
    <text evidence="3">The sequence shown here is derived from an EMBL/GenBank/DDBJ whole genome shotgun (WGS) entry which is preliminary data.</text>
</comment>
<comment type="similarity">
    <text evidence="1">Belongs to the universal stress protein A family.</text>
</comment>
<evidence type="ECO:0000313" key="3">
    <source>
        <dbReference type="EMBL" id="TWI86399.1"/>
    </source>
</evidence>
<name>A0A562SYJ5_CHIJA</name>
<feature type="domain" description="UspA" evidence="2">
    <location>
        <begin position="1"/>
        <end position="142"/>
    </location>
</feature>
<dbReference type="AlphaFoldDB" id="A0A562SYJ5"/>
<proteinExistence type="inferred from homology"/>
<accession>A0A562SYJ5</accession>
<evidence type="ECO:0000313" key="4">
    <source>
        <dbReference type="Proteomes" id="UP000316778"/>
    </source>
</evidence>
<dbReference type="RefSeq" id="WP_145716181.1">
    <property type="nucleotide sequence ID" value="NZ_BAAAFY010000005.1"/>
</dbReference>
<dbReference type="PANTHER" id="PTHR46268">
    <property type="entry name" value="STRESS RESPONSE PROTEIN NHAX"/>
    <property type="match status" value="1"/>
</dbReference>
<dbReference type="CDD" id="cd00293">
    <property type="entry name" value="USP-like"/>
    <property type="match status" value="1"/>
</dbReference>
<dbReference type="Gene3D" id="3.40.50.620">
    <property type="entry name" value="HUPs"/>
    <property type="match status" value="2"/>
</dbReference>
<dbReference type="Pfam" id="PF00582">
    <property type="entry name" value="Usp"/>
    <property type="match status" value="1"/>
</dbReference>
<reference evidence="3 4" key="1">
    <citation type="journal article" date="2013" name="Stand. Genomic Sci.">
        <title>Genomic Encyclopedia of Type Strains, Phase I: The one thousand microbial genomes (KMG-I) project.</title>
        <authorList>
            <person name="Kyrpides N.C."/>
            <person name="Woyke T."/>
            <person name="Eisen J.A."/>
            <person name="Garrity G."/>
            <person name="Lilburn T.G."/>
            <person name="Beck B.J."/>
            <person name="Whitman W.B."/>
            <person name="Hugenholtz P."/>
            <person name="Klenk H.P."/>
        </authorList>
    </citation>
    <scope>NUCLEOTIDE SEQUENCE [LARGE SCALE GENOMIC DNA]</scope>
    <source>
        <strain evidence="3 4">DSM 13484</strain>
    </source>
</reference>
<evidence type="ECO:0000256" key="1">
    <source>
        <dbReference type="ARBA" id="ARBA00008791"/>
    </source>
</evidence>
<dbReference type="InterPro" id="IPR006015">
    <property type="entry name" value="Universal_stress_UspA"/>
</dbReference>